<dbReference type="SUPFAM" id="SSF53474">
    <property type="entry name" value="alpha/beta-Hydrolases"/>
    <property type="match status" value="1"/>
</dbReference>
<evidence type="ECO:0000259" key="1">
    <source>
        <dbReference type="Pfam" id="PF12697"/>
    </source>
</evidence>
<dbReference type="AlphaFoldDB" id="A0A9X3EW14"/>
<accession>A0A9X3EW14</accession>
<organism evidence="2 3">
    <name type="scientific">Nannocystis pusilla</name>
    <dbReference type="NCBI Taxonomy" id="889268"/>
    <lineage>
        <taxon>Bacteria</taxon>
        <taxon>Pseudomonadati</taxon>
        <taxon>Myxococcota</taxon>
        <taxon>Polyangia</taxon>
        <taxon>Nannocystales</taxon>
        <taxon>Nannocystaceae</taxon>
        <taxon>Nannocystis</taxon>
    </lineage>
</organism>
<keyword evidence="2" id="KW-0378">Hydrolase</keyword>
<dbReference type="GO" id="GO:0016787">
    <property type="term" value="F:hydrolase activity"/>
    <property type="evidence" value="ECO:0007669"/>
    <property type="project" value="UniProtKB-KW"/>
</dbReference>
<sequence>MAKRQRGMIQHATETISHGFGYARHLLRGNRVAGDMSWVEPGSRPVVLVHGFLGTRGTMLPLTRRLQSDGKVVFSYHHGMLQLGSLSRSAEELAVKLRGLTESLEIDRVDVVGFSMGGLVALHAVKFLQAHRHVRRLALMGTPLGGTWMSLAGMATVGLVSASVWQVRPGSRFIKELRAAPLPAGVRLRQIHADADALCPDPGPIEGVDREHDYVVLPGGHSSLVIAQPFYAAVREFLDEPDEPARAVLSR</sequence>
<keyword evidence="3" id="KW-1185">Reference proteome</keyword>
<dbReference type="EMBL" id="JAPNKE010000002">
    <property type="protein sequence ID" value="MCY1011227.1"/>
    <property type="molecule type" value="Genomic_DNA"/>
</dbReference>
<feature type="domain" description="AB hydrolase-1" evidence="1">
    <location>
        <begin position="46"/>
        <end position="193"/>
    </location>
</feature>
<dbReference type="InterPro" id="IPR000073">
    <property type="entry name" value="AB_hydrolase_1"/>
</dbReference>
<gene>
    <name evidence="2" type="ORF">OV079_37845</name>
</gene>
<dbReference type="Pfam" id="PF12697">
    <property type="entry name" value="Abhydrolase_6"/>
    <property type="match status" value="1"/>
</dbReference>
<dbReference type="Proteomes" id="UP001150924">
    <property type="component" value="Unassembled WGS sequence"/>
</dbReference>
<proteinExistence type="predicted"/>
<dbReference type="PANTHER" id="PTHR37946">
    <property type="entry name" value="SLL1969 PROTEIN"/>
    <property type="match status" value="1"/>
</dbReference>
<evidence type="ECO:0000313" key="2">
    <source>
        <dbReference type="EMBL" id="MCY1011227.1"/>
    </source>
</evidence>
<dbReference type="RefSeq" id="WP_143140464.1">
    <property type="nucleotide sequence ID" value="NZ_CP185339.1"/>
</dbReference>
<evidence type="ECO:0000313" key="3">
    <source>
        <dbReference type="Proteomes" id="UP001150924"/>
    </source>
</evidence>
<dbReference type="Gene3D" id="3.40.50.1820">
    <property type="entry name" value="alpha/beta hydrolase"/>
    <property type="match status" value="1"/>
</dbReference>
<protein>
    <submittedName>
        <fullName evidence="2">Alpha/beta hydrolase</fullName>
    </submittedName>
</protein>
<reference evidence="2" key="1">
    <citation type="submission" date="2022-11" db="EMBL/GenBank/DDBJ databases">
        <title>Minimal conservation of predation-associated metabolite biosynthetic gene clusters underscores biosynthetic potential of Myxococcota including descriptions for ten novel species: Archangium lansinium sp. nov., Myxococcus landrumus sp. nov., Nannocystis bai.</title>
        <authorList>
            <person name="Ahearne A."/>
            <person name="Stevens C."/>
            <person name="Phillips K."/>
        </authorList>
    </citation>
    <scope>NUCLEOTIDE SEQUENCE</scope>
    <source>
        <strain evidence="2">Na p29</strain>
    </source>
</reference>
<dbReference type="PANTHER" id="PTHR37946:SF1">
    <property type="entry name" value="SLL1969 PROTEIN"/>
    <property type="match status" value="1"/>
</dbReference>
<comment type="caution">
    <text evidence="2">The sequence shown here is derived from an EMBL/GenBank/DDBJ whole genome shotgun (WGS) entry which is preliminary data.</text>
</comment>
<name>A0A9X3EW14_9BACT</name>
<dbReference type="InterPro" id="IPR029058">
    <property type="entry name" value="AB_hydrolase_fold"/>
</dbReference>